<sequence>MERIHQEQQQQQHEAQRPSQYIQQPLPAAPPQPGQPFMPGPSSTPAPPQSTHAQQPLLNDALSYLNQVKVRFSDRPDVYDRFLDTVKDFKRQVIDTPGVLKRISNLFNGHPTLIRRFNIFLPPGYFMECGTEGNPDAIKVTTPSGTMTHFL</sequence>
<dbReference type="PROSITE" id="PS51477">
    <property type="entry name" value="PAH"/>
    <property type="match status" value="1"/>
</dbReference>
<dbReference type="GO" id="GO:0003714">
    <property type="term" value="F:transcription corepressor activity"/>
    <property type="evidence" value="ECO:0007669"/>
    <property type="project" value="InterPro"/>
</dbReference>
<dbReference type="FunFam" id="1.20.1160.11:FF:000001">
    <property type="entry name" value="Paired amphipathic helix protein Sin3"/>
    <property type="match status" value="1"/>
</dbReference>
<evidence type="ECO:0000256" key="3">
    <source>
        <dbReference type="ARBA" id="ARBA00023242"/>
    </source>
</evidence>
<comment type="subcellular location">
    <subcellularLocation>
        <location evidence="1 4">Nucleus</location>
    </subcellularLocation>
</comment>
<keyword evidence="2" id="KW-0678">Repressor</keyword>
<dbReference type="OrthoDB" id="10265969at2759"/>
<accession>A0A178Z320</accession>
<keyword evidence="7" id="KW-1185">Reference proteome</keyword>
<reference evidence="6 7" key="1">
    <citation type="submission" date="2016-04" db="EMBL/GenBank/DDBJ databases">
        <title>Draft genome of Fonsecaea erecta CBS 125763.</title>
        <authorList>
            <person name="Weiss V.A."/>
            <person name="Vicente V.A."/>
            <person name="Raittz R.T."/>
            <person name="Moreno L.F."/>
            <person name="De Souza E.M."/>
            <person name="Pedrosa F.O."/>
            <person name="Steffens M.B."/>
            <person name="Faoro H."/>
            <person name="Tadra-Sfeir M.Z."/>
            <person name="Najafzadeh M.J."/>
            <person name="Felipe M.S."/>
            <person name="Teixeira M."/>
            <person name="Sun J."/>
            <person name="Xi L."/>
            <person name="Gomes R."/>
            <person name="De Azevedo C.M."/>
            <person name="Salgado C.G."/>
            <person name="Da Silva M.B."/>
            <person name="Nascimento M.F."/>
            <person name="Queiroz-Telles F."/>
            <person name="Attili D.S."/>
            <person name="Gorbushina A."/>
        </authorList>
    </citation>
    <scope>NUCLEOTIDE SEQUENCE [LARGE SCALE GENOMIC DNA]</scope>
    <source>
        <strain evidence="6 7">CBS 125763</strain>
    </source>
</reference>
<dbReference type="SUPFAM" id="SSF47762">
    <property type="entry name" value="PAH2 domain"/>
    <property type="match status" value="1"/>
</dbReference>
<keyword evidence="3 4" id="KW-0539">Nucleus</keyword>
<dbReference type="InterPro" id="IPR036600">
    <property type="entry name" value="PAH_sf"/>
</dbReference>
<dbReference type="AlphaFoldDB" id="A0A178Z320"/>
<dbReference type="STRING" id="1367422.A0A178Z320"/>
<evidence type="ECO:0008006" key="8">
    <source>
        <dbReference type="Google" id="ProtNLM"/>
    </source>
</evidence>
<dbReference type="RefSeq" id="XP_018687484.1">
    <property type="nucleotide sequence ID" value="XM_018843157.1"/>
</dbReference>
<dbReference type="Gene3D" id="1.20.1160.11">
    <property type="entry name" value="Paired amphipathic helix"/>
    <property type="match status" value="1"/>
</dbReference>
<name>A0A178Z320_9EURO</name>
<evidence type="ECO:0000256" key="5">
    <source>
        <dbReference type="SAM" id="MobiDB-lite"/>
    </source>
</evidence>
<dbReference type="Proteomes" id="UP000078343">
    <property type="component" value="Unassembled WGS sequence"/>
</dbReference>
<dbReference type="InterPro" id="IPR039774">
    <property type="entry name" value="Sin3-like"/>
</dbReference>
<evidence type="ECO:0000313" key="7">
    <source>
        <dbReference type="Proteomes" id="UP000078343"/>
    </source>
</evidence>
<dbReference type="GO" id="GO:0000122">
    <property type="term" value="P:negative regulation of transcription by RNA polymerase II"/>
    <property type="evidence" value="ECO:0007669"/>
    <property type="project" value="TreeGrafter"/>
</dbReference>
<evidence type="ECO:0000313" key="6">
    <source>
        <dbReference type="EMBL" id="OAP54117.1"/>
    </source>
</evidence>
<dbReference type="InterPro" id="IPR003822">
    <property type="entry name" value="PAH"/>
</dbReference>
<dbReference type="EMBL" id="LVYI01000015">
    <property type="protein sequence ID" value="OAP54117.1"/>
    <property type="molecule type" value="Genomic_DNA"/>
</dbReference>
<dbReference type="Pfam" id="PF02671">
    <property type="entry name" value="PAH"/>
    <property type="match status" value="1"/>
</dbReference>
<feature type="compositionally biased region" description="Pro residues" evidence="5">
    <location>
        <begin position="27"/>
        <end position="48"/>
    </location>
</feature>
<organism evidence="6 7">
    <name type="scientific">Fonsecaea erecta</name>
    <dbReference type="NCBI Taxonomy" id="1367422"/>
    <lineage>
        <taxon>Eukaryota</taxon>
        <taxon>Fungi</taxon>
        <taxon>Dikarya</taxon>
        <taxon>Ascomycota</taxon>
        <taxon>Pezizomycotina</taxon>
        <taxon>Eurotiomycetes</taxon>
        <taxon>Chaetothyriomycetidae</taxon>
        <taxon>Chaetothyriales</taxon>
        <taxon>Herpotrichiellaceae</taxon>
        <taxon>Fonsecaea</taxon>
    </lineage>
</organism>
<proteinExistence type="predicted"/>
<evidence type="ECO:0000256" key="1">
    <source>
        <dbReference type="ARBA" id="ARBA00004123"/>
    </source>
</evidence>
<dbReference type="GeneID" id="30015820"/>
<dbReference type="PANTHER" id="PTHR12346">
    <property type="entry name" value="SIN3B-RELATED"/>
    <property type="match status" value="1"/>
</dbReference>
<gene>
    <name evidence="6" type="ORF">AYL99_11652</name>
</gene>
<evidence type="ECO:0000256" key="4">
    <source>
        <dbReference type="PROSITE-ProRule" id="PRU00810"/>
    </source>
</evidence>
<feature type="region of interest" description="Disordered" evidence="5">
    <location>
        <begin position="1"/>
        <end position="57"/>
    </location>
</feature>
<evidence type="ECO:0000256" key="2">
    <source>
        <dbReference type="ARBA" id="ARBA00022491"/>
    </source>
</evidence>
<dbReference type="GO" id="GO:0070822">
    <property type="term" value="C:Sin3-type complex"/>
    <property type="evidence" value="ECO:0007669"/>
    <property type="project" value="TreeGrafter"/>
</dbReference>
<dbReference type="PANTHER" id="PTHR12346:SF0">
    <property type="entry name" value="SIN3A, ISOFORM G"/>
    <property type="match status" value="1"/>
</dbReference>
<comment type="caution">
    <text evidence="6">The sequence shown here is derived from an EMBL/GenBank/DDBJ whole genome shotgun (WGS) entry which is preliminary data.</text>
</comment>
<protein>
    <recommendedName>
        <fullName evidence="8">Histone deacetylase interacting domain-containing protein</fullName>
    </recommendedName>
</protein>